<organism evidence="1">
    <name type="scientific">Brassica napus</name>
    <name type="common">Rape</name>
    <dbReference type="NCBI Taxonomy" id="3708"/>
    <lineage>
        <taxon>Eukaryota</taxon>
        <taxon>Viridiplantae</taxon>
        <taxon>Streptophyta</taxon>
        <taxon>Embryophyta</taxon>
        <taxon>Tracheophyta</taxon>
        <taxon>Spermatophyta</taxon>
        <taxon>Magnoliopsida</taxon>
        <taxon>eudicotyledons</taxon>
        <taxon>Gunneridae</taxon>
        <taxon>Pentapetalae</taxon>
        <taxon>rosids</taxon>
        <taxon>malvids</taxon>
        <taxon>Brassicales</taxon>
        <taxon>Brassicaceae</taxon>
        <taxon>Brassiceae</taxon>
        <taxon>Brassica</taxon>
    </lineage>
</organism>
<dbReference type="Proteomes" id="UP001295469">
    <property type="component" value="Chromosome C04"/>
</dbReference>
<reference evidence="1" key="1">
    <citation type="submission" date="2021-01" db="EMBL/GenBank/DDBJ databases">
        <authorList>
            <consortium name="Genoscope - CEA"/>
            <person name="William W."/>
        </authorList>
    </citation>
    <scope>NUCLEOTIDE SEQUENCE</scope>
</reference>
<protein>
    <submittedName>
        <fullName evidence="1">(rape) hypothetical protein</fullName>
    </submittedName>
</protein>
<evidence type="ECO:0000313" key="1">
    <source>
        <dbReference type="EMBL" id="CAF1859639.1"/>
    </source>
</evidence>
<dbReference type="EMBL" id="HG994368">
    <property type="protein sequence ID" value="CAF1859664.1"/>
    <property type="molecule type" value="Genomic_DNA"/>
</dbReference>
<proteinExistence type="predicted"/>
<sequence>MSAKSFDKVLLEKMKIKKELKKLQKMEEFKPNMIKTVTDDLVAATGIDKFSVSYPCHVLINVRKLDAWGILASINADGKAIKSHFTCDGNSGIAKVIVSKNA</sequence>
<dbReference type="EMBL" id="HG994368">
    <property type="protein sequence ID" value="CAF1859639.1"/>
    <property type="molecule type" value="Genomic_DNA"/>
</dbReference>
<name>A0A816K245_BRANA</name>
<dbReference type="AlphaFoldDB" id="A0A816K245"/>
<accession>A0A816K245</accession>
<evidence type="ECO:0000313" key="2">
    <source>
        <dbReference type="EMBL" id="CAF1859664.1"/>
    </source>
</evidence>
<gene>
    <name evidence="1" type="ORF">DARMORV10_C04P48790.1</name>
    <name evidence="2" type="ORF">DARMORV10_C04P48850.1</name>
</gene>